<evidence type="ECO:0000313" key="2">
    <source>
        <dbReference type="EMBL" id="SDG95061.1"/>
    </source>
</evidence>
<name>A0A1G7YEV4_9ACTN</name>
<evidence type="ECO:0000313" key="3">
    <source>
        <dbReference type="Proteomes" id="UP000198863"/>
    </source>
</evidence>
<evidence type="ECO:0008006" key="4">
    <source>
        <dbReference type="Google" id="ProtNLM"/>
    </source>
</evidence>
<accession>A0A1G7YEV4</accession>
<dbReference type="RefSeq" id="WP_091067536.1">
    <property type="nucleotide sequence ID" value="NZ_FNCF01000007.1"/>
</dbReference>
<proteinExistence type="predicted"/>
<feature type="compositionally biased region" description="Polar residues" evidence="1">
    <location>
        <begin position="736"/>
        <end position="746"/>
    </location>
</feature>
<evidence type="ECO:0000256" key="1">
    <source>
        <dbReference type="SAM" id="MobiDB-lite"/>
    </source>
</evidence>
<keyword evidence="3" id="KW-1185">Reference proteome</keyword>
<protein>
    <recommendedName>
        <fullName evidence="4">Phage-related minor tail protein</fullName>
    </recommendedName>
</protein>
<feature type="region of interest" description="Disordered" evidence="1">
    <location>
        <begin position="736"/>
        <end position="756"/>
    </location>
</feature>
<gene>
    <name evidence="2" type="ORF">SAMN05660324_3933</name>
</gene>
<dbReference type="OrthoDB" id="363355at2"/>
<organism evidence="2 3">
    <name type="scientific">Klenkia brasiliensis</name>
    <dbReference type="NCBI Taxonomy" id="333142"/>
    <lineage>
        <taxon>Bacteria</taxon>
        <taxon>Bacillati</taxon>
        <taxon>Actinomycetota</taxon>
        <taxon>Actinomycetes</taxon>
        <taxon>Geodermatophilales</taxon>
        <taxon>Geodermatophilaceae</taxon>
        <taxon>Klenkia</taxon>
    </lineage>
</organism>
<sequence>MALTELLAFVLESRGGEAVVSDVQRVGQAGVQSQTQLQTAAAKSDTALASTARAGAAAGDAVEDGARRGTSRLQALGDRVGITGDLLRTGIAVGATVGFGVLVAKAGEAVNAYVDLAGEVRNFQRISGAGAEEASRYVAVFDDLQISSDKAGTALGRLARVDASKLEQYGVAVAYADDGTVSLTETLLNVADAYARTEDPQQRVLLGNAAFGKGFQELIPLLEQGRSGLQGYFEGVNAGQIYTQEALDQAREYELALDALQDAAADFGQAFGQTVVPALTDVLNTGAGVIQFFQGLPAPVTDTATGLAAAGAGGLVLNSVLGRLASQESGVGRLAGRLSEFGRFGTVGVALAALPALLDLVKEGFQEVTGTDITVDVDRLQTSLTNLGRTGSSQGAFADMGGLDGFVTALNNINNQGNLESSSFYRDLSGLFSIDFSDSEEQIAGLDSALSSMVANGQSAEAAEVVRMFQQAAEDAGYTAEDVTALLPGYAGALTDVDIAQSDAAESGSALAETAAQATEVIDYAEQAVSRLTEALEAQNGSATSLAEADIALRDAMADNVARVNELREAGDANALSLDRNTQAGRDNESALIDQIEAASAFAEATARQTGSTQAGEEAFRTQIGSIRDNMVALGFNQQTVDGLINTYGRVPTSVTTYTYVRDEASGRIVAVRNSLDDLDGQVATVTIRQRFITARTEDVPLSVFDGIDGTRATGGAVRGGGTYVVGEVRPELFQPQGSGTVIPNTGASSGRGGGGTVLNITTADDPRRMARAAINALADDDFLAGVG</sequence>
<dbReference type="Proteomes" id="UP000198863">
    <property type="component" value="Unassembled WGS sequence"/>
</dbReference>
<dbReference type="EMBL" id="FNCF01000007">
    <property type="protein sequence ID" value="SDG95061.1"/>
    <property type="molecule type" value="Genomic_DNA"/>
</dbReference>
<dbReference type="AlphaFoldDB" id="A0A1G7YEV4"/>
<reference evidence="3" key="1">
    <citation type="submission" date="2016-10" db="EMBL/GenBank/DDBJ databases">
        <authorList>
            <person name="Varghese N."/>
            <person name="Submissions S."/>
        </authorList>
    </citation>
    <scope>NUCLEOTIDE SEQUENCE [LARGE SCALE GENOMIC DNA]</scope>
    <source>
        <strain evidence="3">DSM 44526</strain>
    </source>
</reference>